<gene>
    <name evidence="2" type="ORF">TNCT_502381</name>
</gene>
<comment type="caution">
    <text evidence="2">The sequence shown here is derived from an EMBL/GenBank/DDBJ whole genome shotgun (WGS) entry which is preliminary data.</text>
</comment>
<organism evidence="2 3">
    <name type="scientific">Trichonephila clavata</name>
    <name type="common">Joro spider</name>
    <name type="synonym">Nephila clavata</name>
    <dbReference type="NCBI Taxonomy" id="2740835"/>
    <lineage>
        <taxon>Eukaryota</taxon>
        <taxon>Metazoa</taxon>
        <taxon>Ecdysozoa</taxon>
        <taxon>Arthropoda</taxon>
        <taxon>Chelicerata</taxon>
        <taxon>Arachnida</taxon>
        <taxon>Araneae</taxon>
        <taxon>Araneomorphae</taxon>
        <taxon>Entelegynae</taxon>
        <taxon>Araneoidea</taxon>
        <taxon>Nephilidae</taxon>
        <taxon>Trichonephila</taxon>
    </lineage>
</organism>
<evidence type="ECO:0000256" key="1">
    <source>
        <dbReference type="SAM" id="MobiDB-lite"/>
    </source>
</evidence>
<dbReference type="EMBL" id="BMAO01000542">
    <property type="protein sequence ID" value="GFQ67561.1"/>
    <property type="molecule type" value="Genomic_DNA"/>
</dbReference>
<keyword evidence="3" id="KW-1185">Reference proteome</keyword>
<dbReference type="AlphaFoldDB" id="A0A8X6KB07"/>
<feature type="region of interest" description="Disordered" evidence="1">
    <location>
        <begin position="69"/>
        <end position="102"/>
    </location>
</feature>
<name>A0A8X6KB07_TRICU</name>
<sequence>MEEKAIPEGVLLPEEPKDLAVNANVAHSDIDVDIFNPSGACEHNPYEPKSVGSDEDNTWDFGILDENCQMSHNHEEDEKEEEGHSSPESFEIVSSEENFETI</sequence>
<evidence type="ECO:0000313" key="3">
    <source>
        <dbReference type="Proteomes" id="UP000887116"/>
    </source>
</evidence>
<reference evidence="2" key="1">
    <citation type="submission" date="2020-07" db="EMBL/GenBank/DDBJ databases">
        <title>Multicomponent nature underlies the extraordinary mechanical properties of spider dragline silk.</title>
        <authorList>
            <person name="Kono N."/>
            <person name="Nakamura H."/>
            <person name="Mori M."/>
            <person name="Yoshida Y."/>
            <person name="Ohtoshi R."/>
            <person name="Malay A.D."/>
            <person name="Moran D.A.P."/>
            <person name="Tomita M."/>
            <person name="Numata K."/>
            <person name="Arakawa K."/>
        </authorList>
    </citation>
    <scope>NUCLEOTIDE SEQUENCE</scope>
</reference>
<evidence type="ECO:0000313" key="2">
    <source>
        <dbReference type="EMBL" id="GFQ67561.1"/>
    </source>
</evidence>
<proteinExistence type="predicted"/>
<accession>A0A8X6KB07</accession>
<protein>
    <submittedName>
        <fullName evidence="2">Uncharacterized protein</fullName>
    </submittedName>
</protein>
<feature type="compositionally biased region" description="Basic and acidic residues" evidence="1">
    <location>
        <begin position="72"/>
        <end position="85"/>
    </location>
</feature>
<dbReference type="Proteomes" id="UP000887116">
    <property type="component" value="Unassembled WGS sequence"/>
</dbReference>